<dbReference type="EMBL" id="JH668426">
    <property type="protein sequence ID" value="KAG6452509.1"/>
    <property type="molecule type" value="Genomic_DNA"/>
</dbReference>
<name>A0A922CNJ2_MANSE</name>
<evidence type="ECO:0000313" key="1">
    <source>
        <dbReference type="EMBL" id="KAG6452509.1"/>
    </source>
</evidence>
<reference evidence="1" key="1">
    <citation type="journal article" date="2016" name="Insect Biochem. Mol. Biol.">
        <title>Multifaceted biological insights from a draft genome sequence of the tobacco hornworm moth, Manduca sexta.</title>
        <authorList>
            <person name="Kanost M.R."/>
            <person name="Arrese E.L."/>
            <person name="Cao X."/>
            <person name="Chen Y.R."/>
            <person name="Chellapilla S."/>
            <person name="Goldsmith M.R."/>
            <person name="Grosse-Wilde E."/>
            <person name="Heckel D.G."/>
            <person name="Herndon N."/>
            <person name="Jiang H."/>
            <person name="Papanicolaou A."/>
            <person name="Qu J."/>
            <person name="Soulages J.L."/>
            <person name="Vogel H."/>
            <person name="Walters J."/>
            <person name="Waterhouse R.M."/>
            <person name="Ahn S.J."/>
            <person name="Almeida F.C."/>
            <person name="An C."/>
            <person name="Aqrawi P."/>
            <person name="Bretschneider A."/>
            <person name="Bryant W.B."/>
            <person name="Bucks S."/>
            <person name="Chao H."/>
            <person name="Chevignon G."/>
            <person name="Christen J.M."/>
            <person name="Clarke D.F."/>
            <person name="Dittmer N.T."/>
            <person name="Ferguson L.C.F."/>
            <person name="Garavelou S."/>
            <person name="Gordon K.H.J."/>
            <person name="Gunaratna R.T."/>
            <person name="Han Y."/>
            <person name="Hauser F."/>
            <person name="He Y."/>
            <person name="Heidel-Fischer H."/>
            <person name="Hirsh A."/>
            <person name="Hu Y."/>
            <person name="Jiang H."/>
            <person name="Kalra D."/>
            <person name="Klinner C."/>
            <person name="Konig C."/>
            <person name="Kovar C."/>
            <person name="Kroll A.R."/>
            <person name="Kuwar S.S."/>
            <person name="Lee S.L."/>
            <person name="Lehman R."/>
            <person name="Li K."/>
            <person name="Li Z."/>
            <person name="Liang H."/>
            <person name="Lovelace S."/>
            <person name="Lu Z."/>
            <person name="Mansfield J.H."/>
            <person name="McCulloch K.J."/>
            <person name="Mathew T."/>
            <person name="Morton B."/>
            <person name="Muzny D.M."/>
            <person name="Neunemann D."/>
            <person name="Ongeri F."/>
            <person name="Pauchet Y."/>
            <person name="Pu L.L."/>
            <person name="Pyrousis I."/>
            <person name="Rao X.J."/>
            <person name="Redding A."/>
            <person name="Roesel C."/>
            <person name="Sanchez-Gracia A."/>
            <person name="Schaack S."/>
            <person name="Shukla A."/>
            <person name="Tetreau G."/>
            <person name="Wang Y."/>
            <person name="Xiong G.H."/>
            <person name="Traut W."/>
            <person name="Walsh T.K."/>
            <person name="Worley K.C."/>
            <person name="Wu D."/>
            <person name="Wu W."/>
            <person name="Wu Y.Q."/>
            <person name="Zhang X."/>
            <person name="Zou Z."/>
            <person name="Zucker H."/>
            <person name="Briscoe A.D."/>
            <person name="Burmester T."/>
            <person name="Clem R.J."/>
            <person name="Feyereisen R."/>
            <person name="Grimmelikhuijzen C.J.P."/>
            <person name="Hamodrakas S.J."/>
            <person name="Hansson B.S."/>
            <person name="Huguet E."/>
            <person name="Jermiin L.S."/>
            <person name="Lan Q."/>
            <person name="Lehman H.K."/>
            <person name="Lorenzen M."/>
            <person name="Merzendorfer H."/>
            <person name="Michalopoulos I."/>
            <person name="Morton D.B."/>
            <person name="Muthukrishnan S."/>
            <person name="Oakeshott J.G."/>
            <person name="Palmer W."/>
            <person name="Park Y."/>
            <person name="Passarelli A.L."/>
            <person name="Rozas J."/>
            <person name="Schwartz L.M."/>
            <person name="Smith W."/>
            <person name="Southgate A."/>
            <person name="Vilcinskas A."/>
            <person name="Vogt R."/>
            <person name="Wang P."/>
            <person name="Werren J."/>
            <person name="Yu X.Q."/>
            <person name="Zhou J.J."/>
            <person name="Brown S.J."/>
            <person name="Scherer S.E."/>
            <person name="Richards S."/>
            <person name="Blissard G.W."/>
        </authorList>
    </citation>
    <scope>NUCLEOTIDE SEQUENCE</scope>
</reference>
<gene>
    <name evidence="1" type="ORF">O3G_MSEX007679</name>
</gene>
<accession>A0A922CNJ2</accession>
<dbReference type="EMBL" id="JH668426">
    <property type="protein sequence ID" value="KAG6452508.1"/>
    <property type="molecule type" value="Genomic_DNA"/>
</dbReference>
<evidence type="ECO:0000313" key="2">
    <source>
        <dbReference type="Proteomes" id="UP000791440"/>
    </source>
</evidence>
<dbReference type="AlphaFoldDB" id="A0A922CNJ2"/>
<reference evidence="1" key="2">
    <citation type="submission" date="2020-12" db="EMBL/GenBank/DDBJ databases">
        <authorList>
            <person name="Kanost M."/>
        </authorList>
    </citation>
    <scope>NUCLEOTIDE SEQUENCE</scope>
</reference>
<dbReference type="EMBL" id="JH668426">
    <property type="protein sequence ID" value="KAG6452507.1"/>
    <property type="molecule type" value="Genomic_DNA"/>
</dbReference>
<protein>
    <submittedName>
        <fullName evidence="1">Uncharacterized protein</fullName>
    </submittedName>
</protein>
<keyword evidence="2" id="KW-1185">Reference proteome</keyword>
<dbReference type="Proteomes" id="UP000791440">
    <property type="component" value="Unassembled WGS sequence"/>
</dbReference>
<proteinExistence type="predicted"/>
<sequence length="83" mass="9661">MVNEFIVRCYRVLRVQPRGIQIFSMRSSLSLILTSEMSISNSTRSKPNLPLDNQAHKISSYQNHDSREVESSHVRWAKYMSFA</sequence>
<organism evidence="1 2">
    <name type="scientific">Manduca sexta</name>
    <name type="common">Tobacco hawkmoth</name>
    <name type="synonym">Tobacco hornworm</name>
    <dbReference type="NCBI Taxonomy" id="7130"/>
    <lineage>
        <taxon>Eukaryota</taxon>
        <taxon>Metazoa</taxon>
        <taxon>Ecdysozoa</taxon>
        <taxon>Arthropoda</taxon>
        <taxon>Hexapoda</taxon>
        <taxon>Insecta</taxon>
        <taxon>Pterygota</taxon>
        <taxon>Neoptera</taxon>
        <taxon>Endopterygota</taxon>
        <taxon>Lepidoptera</taxon>
        <taxon>Glossata</taxon>
        <taxon>Ditrysia</taxon>
        <taxon>Bombycoidea</taxon>
        <taxon>Sphingidae</taxon>
        <taxon>Sphinginae</taxon>
        <taxon>Sphingini</taxon>
        <taxon>Manduca</taxon>
    </lineage>
</organism>
<comment type="caution">
    <text evidence="1">The sequence shown here is derived from an EMBL/GenBank/DDBJ whole genome shotgun (WGS) entry which is preliminary data.</text>
</comment>